<accession>A0A9X6U4K8</accession>
<dbReference type="PROSITE" id="PS51257">
    <property type="entry name" value="PROKAR_LIPOPROTEIN"/>
    <property type="match status" value="1"/>
</dbReference>
<organism evidence="2 3">
    <name type="scientific">Bacillus thuringiensis</name>
    <dbReference type="NCBI Taxonomy" id="1428"/>
    <lineage>
        <taxon>Bacteria</taxon>
        <taxon>Bacillati</taxon>
        <taxon>Bacillota</taxon>
        <taxon>Bacilli</taxon>
        <taxon>Bacillales</taxon>
        <taxon>Bacillaceae</taxon>
        <taxon>Bacillus</taxon>
        <taxon>Bacillus cereus group</taxon>
    </lineage>
</organism>
<dbReference type="EMBL" id="NVMD01000002">
    <property type="protein sequence ID" value="PED16427.1"/>
    <property type="molecule type" value="Genomic_DNA"/>
</dbReference>
<name>A0A9X6U4K8_BACTU</name>
<reference evidence="2 3" key="1">
    <citation type="submission" date="2017-09" db="EMBL/GenBank/DDBJ databases">
        <title>Large-scale bioinformatics analysis of Bacillus genomes uncovers conserved roles of natural products in bacterial physiology.</title>
        <authorList>
            <consortium name="Agbiome Team Llc"/>
            <person name="Bleich R.M."/>
            <person name="Grubbs K.J."/>
            <person name="Santa Maria K.C."/>
            <person name="Allen S.E."/>
            <person name="Farag S."/>
            <person name="Shank E.A."/>
            <person name="Bowers A."/>
        </authorList>
    </citation>
    <scope>NUCLEOTIDE SEQUENCE [LARGE SCALE GENOMIC DNA]</scope>
    <source>
        <strain evidence="2 3">AFS094940</strain>
    </source>
</reference>
<protein>
    <recommendedName>
        <fullName evidence="4">DUF3221 domain-containing protein</fullName>
    </recommendedName>
</protein>
<dbReference type="Proteomes" id="UP000220127">
    <property type="component" value="Unassembled WGS sequence"/>
</dbReference>
<evidence type="ECO:0000256" key="1">
    <source>
        <dbReference type="SAM" id="SignalP"/>
    </source>
</evidence>
<keyword evidence="1" id="KW-0732">Signal</keyword>
<evidence type="ECO:0000313" key="3">
    <source>
        <dbReference type="Proteomes" id="UP000220127"/>
    </source>
</evidence>
<sequence>MKKLLALLMTCMLLSGCNTPDYAGEVKGAKIVEVKRDSHRVVVEKNGNVMEFYTHRALIRGLREGNTISFKYNGSLYFSEVQVDGLTTQVKE</sequence>
<evidence type="ECO:0008006" key="4">
    <source>
        <dbReference type="Google" id="ProtNLM"/>
    </source>
</evidence>
<feature type="chain" id="PRO_5040879587" description="DUF3221 domain-containing protein" evidence="1">
    <location>
        <begin position="24"/>
        <end position="92"/>
    </location>
</feature>
<proteinExistence type="predicted"/>
<evidence type="ECO:0000313" key="2">
    <source>
        <dbReference type="EMBL" id="PED16427.1"/>
    </source>
</evidence>
<dbReference type="RefSeq" id="WP_097877076.1">
    <property type="nucleotide sequence ID" value="NZ_JAUORE010000003.1"/>
</dbReference>
<dbReference type="AlphaFoldDB" id="A0A9X6U4K8"/>
<comment type="caution">
    <text evidence="2">The sequence shown here is derived from an EMBL/GenBank/DDBJ whole genome shotgun (WGS) entry which is preliminary data.</text>
</comment>
<feature type="signal peptide" evidence="1">
    <location>
        <begin position="1"/>
        <end position="23"/>
    </location>
</feature>
<gene>
    <name evidence="2" type="ORF">CON01_00835</name>
</gene>